<keyword evidence="5 6" id="KW-0472">Membrane</keyword>
<keyword evidence="4 6" id="KW-1133">Transmembrane helix</keyword>
<feature type="transmembrane region" description="Helical" evidence="6">
    <location>
        <begin position="61"/>
        <end position="84"/>
    </location>
</feature>
<keyword evidence="9" id="KW-1185">Reference proteome</keyword>
<evidence type="ECO:0000313" key="8">
    <source>
        <dbReference type="EMBL" id="QTE31314.1"/>
    </source>
</evidence>
<evidence type="ECO:0000256" key="2">
    <source>
        <dbReference type="ARBA" id="ARBA00009399"/>
    </source>
</evidence>
<dbReference type="EMBL" id="CP071868">
    <property type="protein sequence ID" value="QTE31314.1"/>
    <property type="molecule type" value="Genomic_DNA"/>
</dbReference>
<organism evidence="8 9">
    <name type="scientific">Pengzhenrongella sicca</name>
    <dbReference type="NCBI Taxonomy" id="2819238"/>
    <lineage>
        <taxon>Bacteria</taxon>
        <taxon>Bacillati</taxon>
        <taxon>Actinomycetota</taxon>
        <taxon>Actinomycetes</taxon>
        <taxon>Micrococcales</taxon>
        <taxon>Pengzhenrongella</taxon>
    </lineage>
</organism>
<proteinExistence type="inferred from homology"/>
<dbReference type="AlphaFoldDB" id="A0A8A4ZHG7"/>
<dbReference type="GO" id="GO:0000271">
    <property type="term" value="P:polysaccharide biosynthetic process"/>
    <property type="evidence" value="ECO:0007669"/>
    <property type="project" value="InterPro"/>
</dbReference>
<evidence type="ECO:0000313" key="9">
    <source>
        <dbReference type="Proteomes" id="UP000663937"/>
    </source>
</evidence>
<reference evidence="8" key="1">
    <citation type="submission" date="2021-03" db="EMBL/GenBank/DDBJ databases">
        <title>Pengzhenrongella sicca gen. nov., sp. nov., a new member of suborder Micrococcineae isolated from High-Arctic tundra soil.</title>
        <authorList>
            <person name="Peng F."/>
        </authorList>
    </citation>
    <scope>NUCLEOTIDE SEQUENCE</scope>
    <source>
        <strain evidence="8">LRZ-2</strain>
    </source>
</reference>
<dbReference type="InterPro" id="IPR051401">
    <property type="entry name" value="GtrA_CellWall_Glycosyl"/>
</dbReference>
<evidence type="ECO:0000256" key="5">
    <source>
        <dbReference type="ARBA" id="ARBA00023136"/>
    </source>
</evidence>
<dbReference type="Proteomes" id="UP000663937">
    <property type="component" value="Chromosome"/>
</dbReference>
<feature type="transmembrane region" description="Helical" evidence="6">
    <location>
        <begin position="96"/>
        <end position="113"/>
    </location>
</feature>
<dbReference type="GO" id="GO:0005886">
    <property type="term" value="C:plasma membrane"/>
    <property type="evidence" value="ECO:0007669"/>
    <property type="project" value="TreeGrafter"/>
</dbReference>
<evidence type="ECO:0000256" key="1">
    <source>
        <dbReference type="ARBA" id="ARBA00004141"/>
    </source>
</evidence>
<evidence type="ECO:0000256" key="4">
    <source>
        <dbReference type="ARBA" id="ARBA00022989"/>
    </source>
</evidence>
<comment type="subcellular location">
    <subcellularLocation>
        <location evidence="1">Membrane</location>
        <topology evidence="1">Multi-pass membrane protein</topology>
    </subcellularLocation>
</comment>
<feature type="domain" description="GtrA/DPMS transmembrane" evidence="7">
    <location>
        <begin position="2"/>
        <end position="119"/>
    </location>
</feature>
<dbReference type="PANTHER" id="PTHR38459:SF1">
    <property type="entry name" value="PROPHAGE BACTOPRENOL-LINKED GLUCOSE TRANSLOCASE HOMOLOG"/>
    <property type="match status" value="1"/>
</dbReference>
<evidence type="ECO:0000259" key="7">
    <source>
        <dbReference type="Pfam" id="PF04138"/>
    </source>
</evidence>
<name>A0A8A4ZHG7_9MICO</name>
<feature type="transmembrane region" description="Helical" evidence="6">
    <location>
        <begin position="32"/>
        <end position="49"/>
    </location>
</feature>
<accession>A0A8A4ZHG7</accession>
<protein>
    <submittedName>
        <fullName evidence="8">GtrA family protein</fullName>
    </submittedName>
</protein>
<dbReference type="PANTHER" id="PTHR38459">
    <property type="entry name" value="PROPHAGE BACTOPRENOL-LINKED GLUCOSE TRANSLOCASE HOMOLOG"/>
    <property type="match status" value="1"/>
</dbReference>
<evidence type="ECO:0000256" key="3">
    <source>
        <dbReference type="ARBA" id="ARBA00022692"/>
    </source>
</evidence>
<gene>
    <name evidence="8" type="ORF">J4E96_04195</name>
</gene>
<dbReference type="KEGG" id="psic:J4E96_04195"/>
<keyword evidence="3 6" id="KW-0812">Transmembrane</keyword>
<sequence length="151" mass="16075">MAFLVDLAAFNLLSFGPGTLLGDQPLTAKAAAVGISTVFAWLGSRYWTFSDRRQDSRGRELVTFALVNAGGMVVSVGCLAISHYGLGLTSALADNISANVVGMVLGTIFRFYFYRRVVFTGEPTALLREAAASRLGAGRLVRDPLAESAHT</sequence>
<evidence type="ECO:0000256" key="6">
    <source>
        <dbReference type="SAM" id="Phobius"/>
    </source>
</evidence>
<dbReference type="Pfam" id="PF04138">
    <property type="entry name" value="GtrA_DPMS_TM"/>
    <property type="match status" value="1"/>
</dbReference>
<comment type="similarity">
    <text evidence="2">Belongs to the GtrA family.</text>
</comment>
<dbReference type="InterPro" id="IPR007267">
    <property type="entry name" value="GtrA_DPMS_TM"/>
</dbReference>